<feature type="compositionally biased region" description="Pro residues" evidence="1">
    <location>
        <begin position="450"/>
        <end position="465"/>
    </location>
</feature>
<feature type="compositionally biased region" description="Acidic residues" evidence="1">
    <location>
        <begin position="670"/>
        <end position="682"/>
    </location>
</feature>
<dbReference type="OrthoDB" id="3038408at2759"/>
<evidence type="ECO:0000256" key="1">
    <source>
        <dbReference type="SAM" id="MobiDB-lite"/>
    </source>
</evidence>
<feature type="region of interest" description="Disordered" evidence="1">
    <location>
        <begin position="533"/>
        <end position="567"/>
    </location>
</feature>
<name>A0A166LXN1_9AGAM</name>
<dbReference type="EMBL" id="KV417532">
    <property type="protein sequence ID" value="KZP23426.1"/>
    <property type="molecule type" value="Genomic_DNA"/>
</dbReference>
<feature type="compositionally biased region" description="Basic residues" evidence="1">
    <location>
        <begin position="361"/>
        <end position="371"/>
    </location>
</feature>
<reference evidence="2 3" key="1">
    <citation type="journal article" date="2016" name="Mol. Biol. Evol.">
        <title>Comparative Genomics of Early-Diverging Mushroom-Forming Fungi Provides Insights into the Origins of Lignocellulose Decay Capabilities.</title>
        <authorList>
            <person name="Nagy L.G."/>
            <person name="Riley R."/>
            <person name="Tritt A."/>
            <person name="Adam C."/>
            <person name="Daum C."/>
            <person name="Floudas D."/>
            <person name="Sun H."/>
            <person name="Yadav J.S."/>
            <person name="Pangilinan J."/>
            <person name="Larsson K.H."/>
            <person name="Matsuura K."/>
            <person name="Barry K."/>
            <person name="Labutti K."/>
            <person name="Kuo R."/>
            <person name="Ohm R.A."/>
            <person name="Bhattacharya S.S."/>
            <person name="Shirouzu T."/>
            <person name="Yoshinaga Y."/>
            <person name="Martin F.M."/>
            <person name="Grigoriev I.V."/>
            <person name="Hibbett D.S."/>
        </authorList>
    </citation>
    <scope>NUCLEOTIDE SEQUENCE [LARGE SCALE GENOMIC DNA]</scope>
    <source>
        <strain evidence="2 3">CBS 109695</strain>
    </source>
</reference>
<feature type="region of interest" description="Disordered" evidence="1">
    <location>
        <begin position="583"/>
        <end position="765"/>
    </location>
</feature>
<dbReference type="GO" id="GO:0005884">
    <property type="term" value="C:actin filament"/>
    <property type="evidence" value="ECO:0007669"/>
    <property type="project" value="TreeGrafter"/>
</dbReference>
<feature type="region of interest" description="Disordered" evidence="1">
    <location>
        <begin position="1"/>
        <end position="33"/>
    </location>
</feature>
<sequence>MPRPKPSARAAAQPPAPPPSKPKAKPAAPTVTPADKVRREWAQFEGWVAAQRKEAAGARESELLMAKQQMEMKKRGLPRGFHSKLVKEFENTKRKAERASERVLADRFLAEWEARLGRAGLNLEDWDPMTPADQEAVRSVLEGPSDDEADEAAAQELMQDISPPPVAPQAPVKPAVVIPDWRIEADRLRMQPPPIAPPAPVKPAVAIPDWSAEADRLRGLSPLPDVPDWNRPYTPHPAQQHAPRLPSPPPPPQRESKDTSSQAPAQAGPRYTGPVLLEEHAVESLEDADFRAFKLSVREQMIREFHEEAITLEVALVRQEQEARLEPGAIKSLLACHDVDVEELRQMKEDKRKAIVDAERTKRKAELRRRALQAQRKEGEGQGLHQPVARKAAEKPPFQKTNSSGWGAGRDMTGSPLSQRPMAMAEKPSSPKPTPSMWGSLWGGGEQAKEPPPPPPGPMKPPTPPAGLEMPGALSFEELPPVAGKGAVLRGKKAKAGKKGAPAAPAPIPVEAEEAPLLAPPMKALGKDKFRGAAKTYTPPKPTVEDVSDEDASANANTWARSEAQPKNDVDELAELFFKQASAAVSSSSSSPFSFDEEPSRATRPGKGKTPTPAPVPQWYEASNMHTPSSAVSEMSDHWGPSASSGAESTSDHSVSEQHAVWKPSVVSLDSDEEDDDDDGDDGGFLSSLAGGLVAPEEYRPPAAAGWGGASRPAAATGGGNPYAKNMNAPPVYGQGRYDPRWGGPPAKVGAGRGHAPSHRSPAGVAPVVQDDWENQMMGKYLGFAQGSGRY</sequence>
<feature type="compositionally biased region" description="Low complexity" evidence="1">
    <location>
        <begin position="583"/>
        <end position="594"/>
    </location>
</feature>
<accession>A0A166LXN1</accession>
<dbReference type="PANTHER" id="PTHR45691">
    <property type="entry name" value="PROTEIN DIAPHANOUS"/>
    <property type="match status" value="1"/>
</dbReference>
<feature type="region of interest" description="Disordered" evidence="1">
    <location>
        <begin position="361"/>
        <end position="472"/>
    </location>
</feature>
<feature type="compositionally biased region" description="Low complexity" evidence="1">
    <location>
        <begin position="684"/>
        <end position="693"/>
    </location>
</feature>
<dbReference type="Proteomes" id="UP000076532">
    <property type="component" value="Unassembled WGS sequence"/>
</dbReference>
<organism evidence="2 3">
    <name type="scientific">Athelia psychrophila</name>
    <dbReference type="NCBI Taxonomy" id="1759441"/>
    <lineage>
        <taxon>Eukaryota</taxon>
        <taxon>Fungi</taxon>
        <taxon>Dikarya</taxon>
        <taxon>Basidiomycota</taxon>
        <taxon>Agaricomycotina</taxon>
        <taxon>Agaricomycetes</taxon>
        <taxon>Agaricomycetidae</taxon>
        <taxon>Atheliales</taxon>
        <taxon>Atheliaceae</taxon>
        <taxon>Athelia</taxon>
    </lineage>
</organism>
<dbReference type="AlphaFoldDB" id="A0A166LXN1"/>
<feature type="region of interest" description="Disordered" evidence="1">
    <location>
        <begin position="218"/>
        <end position="270"/>
    </location>
</feature>
<feature type="region of interest" description="Disordered" evidence="1">
    <location>
        <begin position="488"/>
        <end position="507"/>
    </location>
</feature>
<gene>
    <name evidence="2" type="ORF">FIBSPDRAFT_858364</name>
</gene>
<evidence type="ECO:0000313" key="3">
    <source>
        <dbReference type="Proteomes" id="UP000076532"/>
    </source>
</evidence>
<proteinExistence type="predicted"/>
<keyword evidence="3" id="KW-1185">Reference proteome</keyword>
<dbReference type="PANTHER" id="PTHR45691:SF6">
    <property type="entry name" value="PROTEIN DIAPHANOUS"/>
    <property type="match status" value="1"/>
</dbReference>
<evidence type="ECO:0000313" key="2">
    <source>
        <dbReference type="EMBL" id="KZP23426.1"/>
    </source>
</evidence>
<dbReference type="InterPro" id="IPR051412">
    <property type="entry name" value="Formin_Homology_Diaphanous_sf"/>
</dbReference>
<dbReference type="STRING" id="436010.A0A166LXN1"/>
<dbReference type="GO" id="GO:0030041">
    <property type="term" value="P:actin filament polymerization"/>
    <property type="evidence" value="ECO:0007669"/>
    <property type="project" value="TreeGrafter"/>
</dbReference>
<feature type="compositionally biased region" description="Polar residues" evidence="1">
    <location>
        <begin position="624"/>
        <end position="633"/>
    </location>
</feature>
<protein>
    <submittedName>
        <fullName evidence="2">Uncharacterized protein</fullName>
    </submittedName>
</protein>